<dbReference type="SMART" id="SM00209">
    <property type="entry name" value="TSP1"/>
    <property type="match status" value="2"/>
</dbReference>
<dbReference type="Gene3D" id="3.40.50.410">
    <property type="entry name" value="von Willebrand factor, type A domain"/>
    <property type="match status" value="1"/>
</dbReference>
<keyword evidence="4" id="KW-0175">Coiled coil</keyword>
<keyword evidence="2" id="KW-1015">Disulfide bond</keyword>
<dbReference type="Gene3D" id="2.20.100.10">
    <property type="entry name" value="Thrombospondin type-1 (TSP1) repeat"/>
    <property type="match status" value="2"/>
</dbReference>
<feature type="coiled-coil region" evidence="4">
    <location>
        <begin position="59"/>
        <end position="93"/>
    </location>
</feature>
<dbReference type="InterPro" id="IPR051418">
    <property type="entry name" value="Spondin/Thrombospondin_T1"/>
</dbReference>
<dbReference type="Proteomes" id="UP001189429">
    <property type="component" value="Unassembled WGS sequence"/>
</dbReference>
<evidence type="ECO:0000256" key="2">
    <source>
        <dbReference type="ARBA" id="ARBA00023157"/>
    </source>
</evidence>
<dbReference type="Pfam" id="PF19028">
    <property type="entry name" value="TSP1_spondin"/>
    <property type="match status" value="1"/>
</dbReference>
<dbReference type="InterPro" id="IPR002035">
    <property type="entry name" value="VWF_A"/>
</dbReference>
<proteinExistence type="predicted"/>
<dbReference type="InterPro" id="IPR044004">
    <property type="entry name" value="TSP1_spondin_dom"/>
</dbReference>
<protein>
    <recommendedName>
        <fullName evidence="5">VWFA domain-containing protein</fullName>
    </recommendedName>
</protein>
<organism evidence="6 7">
    <name type="scientific">Prorocentrum cordatum</name>
    <dbReference type="NCBI Taxonomy" id="2364126"/>
    <lineage>
        <taxon>Eukaryota</taxon>
        <taxon>Sar</taxon>
        <taxon>Alveolata</taxon>
        <taxon>Dinophyceae</taxon>
        <taxon>Prorocentrales</taxon>
        <taxon>Prorocentraceae</taxon>
        <taxon>Prorocentrum</taxon>
    </lineage>
</organism>
<feature type="domain" description="VWFA" evidence="5">
    <location>
        <begin position="322"/>
        <end position="533"/>
    </location>
</feature>
<keyword evidence="1" id="KW-0732">Signal</keyword>
<gene>
    <name evidence="6" type="ORF">PCOR1329_LOCUS43644</name>
</gene>
<evidence type="ECO:0000313" key="7">
    <source>
        <dbReference type="Proteomes" id="UP001189429"/>
    </source>
</evidence>
<evidence type="ECO:0000259" key="5">
    <source>
        <dbReference type="PROSITE" id="PS50234"/>
    </source>
</evidence>
<dbReference type="InterPro" id="IPR036465">
    <property type="entry name" value="vWFA_dom_sf"/>
</dbReference>
<dbReference type="PANTHER" id="PTHR11311:SF15">
    <property type="entry name" value="SPONDIN-2"/>
    <property type="match status" value="1"/>
</dbReference>
<keyword evidence="7" id="KW-1185">Reference proteome</keyword>
<dbReference type="Pfam" id="PF00092">
    <property type="entry name" value="VWA"/>
    <property type="match status" value="1"/>
</dbReference>
<evidence type="ECO:0000256" key="1">
    <source>
        <dbReference type="ARBA" id="ARBA00022729"/>
    </source>
</evidence>
<dbReference type="SUPFAM" id="SSF82895">
    <property type="entry name" value="TSP-1 type 1 repeat"/>
    <property type="match status" value="2"/>
</dbReference>
<dbReference type="InterPro" id="IPR036383">
    <property type="entry name" value="TSP1_rpt_sf"/>
</dbReference>
<dbReference type="SUPFAM" id="SSF53300">
    <property type="entry name" value="vWA-like"/>
    <property type="match status" value="1"/>
</dbReference>
<evidence type="ECO:0000313" key="6">
    <source>
        <dbReference type="EMBL" id="CAK0851503.1"/>
    </source>
</evidence>
<name>A0ABN9TYT2_9DINO</name>
<dbReference type="PROSITE" id="PS50092">
    <property type="entry name" value="TSP1"/>
    <property type="match status" value="2"/>
</dbReference>
<evidence type="ECO:0000256" key="4">
    <source>
        <dbReference type="SAM" id="Coils"/>
    </source>
</evidence>
<comment type="caution">
    <text evidence="6">The sequence shown here is derived from an EMBL/GenBank/DDBJ whole genome shotgun (WGS) entry which is preliminary data.</text>
</comment>
<accession>A0ABN9TYT2</accession>
<dbReference type="EMBL" id="CAUYUJ010015245">
    <property type="protein sequence ID" value="CAK0851503.1"/>
    <property type="molecule type" value="Genomic_DNA"/>
</dbReference>
<dbReference type="InterPro" id="IPR000884">
    <property type="entry name" value="TSP1_rpt"/>
</dbReference>
<dbReference type="PROSITE" id="PS50234">
    <property type="entry name" value="VWFA"/>
    <property type="match status" value="1"/>
</dbReference>
<keyword evidence="3" id="KW-0325">Glycoprotein</keyword>
<dbReference type="PANTHER" id="PTHR11311">
    <property type="entry name" value="SPONDIN"/>
    <property type="match status" value="1"/>
</dbReference>
<dbReference type="Pfam" id="PF00090">
    <property type="entry name" value="TSP_1"/>
    <property type="match status" value="1"/>
</dbReference>
<reference evidence="6" key="1">
    <citation type="submission" date="2023-10" db="EMBL/GenBank/DDBJ databases">
        <authorList>
            <person name="Chen Y."/>
            <person name="Shah S."/>
            <person name="Dougan E. K."/>
            <person name="Thang M."/>
            <person name="Chan C."/>
        </authorList>
    </citation>
    <scope>NUCLEOTIDE SEQUENCE [LARGE SCALE GENOMIC DNA]</scope>
</reference>
<evidence type="ECO:0000256" key="3">
    <source>
        <dbReference type="ARBA" id="ARBA00023180"/>
    </source>
</evidence>
<sequence length="549" mass="58834">MCTIGELHCGHVHASAVVLLGELKDSADEIRDRMATDAEHAREANEEIDLQLQLLHQSKGELSSQLAEATSRLNAVEEQVAHAAAEAQALQLEAGRRRSEHERREHDLLSSQVCSMRQLRSATVAESTTVVEDDIVDCEVSDWEPGECSLECDDSCPAWGSDAKPCGGERTMTRQVIQEASEYGVQCPPLQQVIPCSQVRCPVDCQMSEWSGWSSCTRHCNGGVRQRTRSVLQEPKNGGEACDAVEETQPCGTGACAAACELAEWTEWSACSAACGTGYQQRFQFPRAPHQCPADKSEGHQEAQECTEATCQGDEACIAKQDIVVAVDSSGSLTAEEFANVTSFTSALLGKFNGTAYGQNASRIGVVQFGNGEIYGVDQTPTDAIKVLDFSTDNNTILAAVYGLQQQSGFANSAQAMALAETMLDEGAGDSGRNRMLLMVAASTPPFQRQSQLKARELSRKGIRVFFVTVADSSRGAEARAAKDGTMATAPTLANFVHVAWHDMATEQSAYVSSALAASCSLAESPTLVAEEIRERGERLRAPPAGAGL</sequence>
<dbReference type="SMART" id="SM00327">
    <property type="entry name" value="VWA"/>
    <property type="match status" value="1"/>
</dbReference>